<organism evidence="1">
    <name type="scientific">Arundo donax</name>
    <name type="common">Giant reed</name>
    <name type="synonym">Donax arundinaceus</name>
    <dbReference type="NCBI Taxonomy" id="35708"/>
    <lineage>
        <taxon>Eukaryota</taxon>
        <taxon>Viridiplantae</taxon>
        <taxon>Streptophyta</taxon>
        <taxon>Embryophyta</taxon>
        <taxon>Tracheophyta</taxon>
        <taxon>Spermatophyta</taxon>
        <taxon>Magnoliopsida</taxon>
        <taxon>Liliopsida</taxon>
        <taxon>Poales</taxon>
        <taxon>Poaceae</taxon>
        <taxon>PACMAD clade</taxon>
        <taxon>Arundinoideae</taxon>
        <taxon>Arundineae</taxon>
        <taxon>Arundo</taxon>
    </lineage>
</organism>
<sequence>MPGGYLSPHRSSFLLLLLI</sequence>
<dbReference type="AlphaFoldDB" id="A0A0A9B519"/>
<reference evidence="1" key="2">
    <citation type="journal article" date="2015" name="Data Brief">
        <title>Shoot transcriptome of the giant reed, Arundo donax.</title>
        <authorList>
            <person name="Barrero R.A."/>
            <person name="Guerrero F.D."/>
            <person name="Moolhuijzen P."/>
            <person name="Goolsby J.A."/>
            <person name="Tidwell J."/>
            <person name="Bellgard S.E."/>
            <person name="Bellgard M.I."/>
        </authorList>
    </citation>
    <scope>NUCLEOTIDE SEQUENCE</scope>
    <source>
        <tissue evidence="1">Shoot tissue taken approximately 20 cm above the soil surface</tissue>
    </source>
</reference>
<protein>
    <submittedName>
        <fullName evidence="1">Uncharacterized protein</fullName>
    </submittedName>
</protein>
<proteinExistence type="predicted"/>
<dbReference type="EMBL" id="GBRH01240662">
    <property type="protein sequence ID" value="JAD57233.1"/>
    <property type="molecule type" value="Transcribed_RNA"/>
</dbReference>
<evidence type="ECO:0000313" key="1">
    <source>
        <dbReference type="EMBL" id="JAD57233.1"/>
    </source>
</evidence>
<name>A0A0A9B519_ARUDO</name>
<accession>A0A0A9B519</accession>
<reference evidence="1" key="1">
    <citation type="submission" date="2014-09" db="EMBL/GenBank/DDBJ databases">
        <authorList>
            <person name="Magalhaes I.L.F."/>
            <person name="Oliveira U."/>
            <person name="Santos F.R."/>
            <person name="Vidigal T.H.D.A."/>
            <person name="Brescovit A.D."/>
            <person name="Santos A.J."/>
        </authorList>
    </citation>
    <scope>NUCLEOTIDE SEQUENCE</scope>
    <source>
        <tissue evidence="1">Shoot tissue taken approximately 20 cm above the soil surface</tissue>
    </source>
</reference>